<evidence type="ECO:0000256" key="3">
    <source>
        <dbReference type="ARBA" id="ARBA00004127"/>
    </source>
</evidence>
<evidence type="ECO:0000256" key="13">
    <source>
        <dbReference type="ARBA" id="ARBA00023136"/>
    </source>
</evidence>
<keyword evidence="9 17" id="KW-0812">Transmembrane</keyword>
<evidence type="ECO:0000256" key="8">
    <source>
        <dbReference type="ARBA" id="ARBA00022679"/>
    </source>
</evidence>
<feature type="transmembrane region" description="Helical" evidence="17">
    <location>
        <begin position="238"/>
        <end position="258"/>
    </location>
</feature>
<dbReference type="Gene3D" id="3.40.50.12610">
    <property type="match status" value="1"/>
</dbReference>
<comment type="caution">
    <text evidence="20">The sequence shown here is derived from an EMBL/GenBank/DDBJ whole genome shotgun (WGS) entry which is preliminary data.</text>
</comment>
<keyword evidence="12 17" id="KW-1133">Transmembrane helix</keyword>
<keyword evidence="8" id="KW-0808">Transferase</keyword>
<comment type="cofactor">
    <cofactor evidence="1">
        <name>Mn(2+)</name>
        <dbReference type="ChEBI" id="CHEBI:29035"/>
    </cofactor>
</comment>
<gene>
    <name evidence="20" type="ORF">N0F65_012389</name>
</gene>
<comment type="catalytic activity">
    <reaction evidence="15">
        <text>a di-trans,poly-cis-dolichyl diphosphooligosaccharide + L-asparaginyl-[protein] = N(4)-(oligosaccharide-(1-&gt;4)-N-acetyl-beta-D-glucosaminyl-(1-&gt;4)-N-acetyl-beta-D-glucosaminyl)-L-asparaginyl-[protein] + a di-trans,poly-cis-dolichyl diphosphate + H(+)</text>
        <dbReference type="Rhea" id="RHEA:22980"/>
        <dbReference type="Rhea" id="RHEA-COMP:12804"/>
        <dbReference type="Rhea" id="RHEA-COMP:12805"/>
        <dbReference type="Rhea" id="RHEA-COMP:19506"/>
        <dbReference type="Rhea" id="RHEA-COMP:19509"/>
        <dbReference type="ChEBI" id="CHEBI:15378"/>
        <dbReference type="ChEBI" id="CHEBI:50347"/>
        <dbReference type="ChEBI" id="CHEBI:57497"/>
        <dbReference type="ChEBI" id="CHEBI:57570"/>
        <dbReference type="ChEBI" id="CHEBI:132529"/>
        <dbReference type="EC" id="2.4.99.18"/>
    </reaction>
</comment>
<feature type="transmembrane region" description="Helical" evidence="17">
    <location>
        <begin position="387"/>
        <end position="405"/>
    </location>
</feature>
<feature type="transmembrane region" description="Helical" evidence="17">
    <location>
        <begin position="359"/>
        <end position="380"/>
    </location>
</feature>
<accession>A0AAV2YSJ6</accession>
<keyword evidence="7" id="KW-0328">Glycosyltransferase</keyword>
<feature type="transmembrane region" description="Helical" evidence="17">
    <location>
        <begin position="116"/>
        <end position="136"/>
    </location>
</feature>
<evidence type="ECO:0000256" key="9">
    <source>
        <dbReference type="ARBA" id="ARBA00022692"/>
    </source>
</evidence>
<feature type="domain" description="STT3/PglB/AglB core" evidence="19">
    <location>
        <begin position="581"/>
        <end position="637"/>
    </location>
</feature>
<keyword evidence="13 17" id="KW-0472">Membrane</keyword>
<feature type="transmembrane region" description="Helical" evidence="17">
    <location>
        <begin position="270"/>
        <end position="288"/>
    </location>
</feature>
<evidence type="ECO:0000256" key="4">
    <source>
        <dbReference type="ARBA" id="ARBA00004922"/>
    </source>
</evidence>
<keyword evidence="10" id="KW-0479">Metal-binding</keyword>
<proteinExistence type="inferred from homology"/>
<dbReference type="PANTHER" id="PTHR13872:SF1">
    <property type="entry name" value="DOLICHYL-DIPHOSPHOOLIGOSACCHARIDE--PROTEIN GLYCOSYLTRANSFERASE SUBUNIT STT3B"/>
    <property type="match status" value="1"/>
</dbReference>
<evidence type="ECO:0000256" key="12">
    <source>
        <dbReference type="ARBA" id="ARBA00022989"/>
    </source>
</evidence>
<dbReference type="EMBL" id="DAKRPA010000175">
    <property type="protein sequence ID" value="DAZ96199.1"/>
    <property type="molecule type" value="Genomic_DNA"/>
</dbReference>
<evidence type="ECO:0000256" key="1">
    <source>
        <dbReference type="ARBA" id="ARBA00001936"/>
    </source>
</evidence>
<evidence type="ECO:0000256" key="11">
    <source>
        <dbReference type="ARBA" id="ARBA00022842"/>
    </source>
</evidence>
<evidence type="ECO:0000313" key="20">
    <source>
        <dbReference type="EMBL" id="DAZ96199.1"/>
    </source>
</evidence>
<feature type="transmembrane region" description="Helical" evidence="17">
    <location>
        <begin position="172"/>
        <end position="205"/>
    </location>
</feature>
<evidence type="ECO:0000313" key="21">
    <source>
        <dbReference type="Proteomes" id="UP001146120"/>
    </source>
</evidence>
<comment type="subcellular location">
    <subcellularLocation>
        <location evidence="3">Endomembrane system</location>
        <topology evidence="3">Multi-pass membrane protein</topology>
    </subcellularLocation>
</comment>
<reference evidence="20" key="1">
    <citation type="submission" date="2022-11" db="EMBL/GenBank/DDBJ databases">
        <authorList>
            <person name="Morgan W.R."/>
            <person name="Tartar A."/>
        </authorList>
    </citation>
    <scope>NUCLEOTIDE SEQUENCE</scope>
    <source>
        <strain evidence="20">ARSEF 373</strain>
    </source>
</reference>
<dbReference type="PANTHER" id="PTHR13872">
    <property type="entry name" value="DOLICHYL-DIPHOSPHOOLIGOSACCHARIDE--PROTEIN GLYCOSYLTRANSFERASE SUBUNIT"/>
    <property type="match status" value="1"/>
</dbReference>
<evidence type="ECO:0000256" key="5">
    <source>
        <dbReference type="ARBA" id="ARBA00010810"/>
    </source>
</evidence>
<name>A0AAV2YSJ6_9STRA</name>
<feature type="transmembrane region" description="Helical" evidence="17">
    <location>
        <begin position="12"/>
        <end position="34"/>
    </location>
</feature>
<dbReference type="GO" id="GO:0016020">
    <property type="term" value="C:membrane"/>
    <property type="evidence" value="ECO:0007669"/>
    <property type="project" value="InterPro"/>
</dbReference>
<evidence type="ECO:0000256" key="2">
    <source>
        <dbReference type="ARBA" id="ARBA00001946"/>
    </source>
</evidence>
<reference evidence="20" key="2">
    <citation type="journal article" date="2023" name="Microbiol Resour">
        <title>Decontamination and Annotation of the Draft Genome Sequence of the Oomycete Lagenidium giganteum ARSEF 373.</title>
        <authorList>
            <person name="Morgan W.R."/>
            <person name="Tartar A."/>
        </authorList>
    </citation>
    <scope>NUCLEOTIDE SEQUENCE</scope>
    <source>
        <strain evidence="20">ARSEF 373</strain>
    </source>
</reference>
<evidence type="ECO:0000259" key="18">
    <source>
        <dbReference type="Pfam" id="PF02516"/>
    </source>
</evidence>
<evidence type="ECO:0000256" key="16">
    <source>
        <dbReference type="SAM" id="MobiDB-lite"/>
    </source>
</evidence>
<dbReference type="Pfam" id="PF21436">
    <property type="entry name" value="STT3-PglB_core"/>
    <property type="match status" value="1"/>
</dbReference>
<dbReference type="Proteomes" id="UP001146120">
    <property type="component" value="Unassembled WGS sequence"/>
</dbReference>
<keyword evidence="11" id="KW-0460">Magnesium</keyword>
<dbReference type="Pfam" id="PF02516">
    <property type="entry name" value="STT3"/>
    <property type="match status" value="1"/>
</dbReference>
<dbReference type="InterPro" id="IPR003674">
    <property type="entry name" value="Oligo_trans_STT3"/>
</dbReference>
<sequence>MPFNRTRADQRWIKMAIPTTAILLGAICVLSIGIRMFPVVKWGSVIHEFDPHFNFRVTKFLTENGFMELLNWFDDRAWFPLGRVVGTTLYPGLMLAAAAMYWALHAIGIPVQVRDVCVMLAPIIAAFSSIALYMLTKEVTKKNLTALLAATFMALSPGYISRSTAGSYDNEGIAIFLLIITFYFWIKAVTSGSMFWAAIAALAYFGMVVSWGGYVLIINLIPLHVLALVVSGHYSPNVYVAYATFYPLATLLSMQVPFVGFNTILKAESVASHGMFALLQAIAFAQWLNHKLPAAQVAKLVTAACWSVATAGGVTIAILMMFGKLQWSGRSLTLLDPTYASKHIPIVASVGEHQPTAWAAFYSALGPAMLLVPLGVYYCFESLTPGLMFMVVYGGFAFYFSGIMVRLLLTLAPVAAFLSAVGFSNLLERISIFTKLSANDHGDDEEKKTQEEKVVEASSAARKRQASKNSKATPPAAPKPEDGGGAPEVKFHLRNLFSFTPKNASAARFHVPVEIGVLLIAILMLLVIHVRHCTKISRRAYSSTQMVHEAWNRETGQRVICDDYREAYWWLRQNTHEDARILSWWDYGYQLSVLANRTVVVDNNTWNNTHIATAGKVLLSNEEEAAVIMRSLGVDYVLIFFGGYIGMGGDDLDKLPWIVRISEGVFPDSLIESEFQVEGMYTFHENGTSAMQSSLLYKFSYFDFDAVNTSKGVGVDVNRGTRPGGNVSLTHFDEVFTTEDWIVRIYRLKQTHL</sequence>
<keyword evidence="21" id="KW-1185">Reference proteome</keyword>
<dbReference type="GO" id="GO:0004579">
    <property type="term" value="F:dolichyl-diphosphooligosaccharide-protein glycotransferase activity"/>
    <property type="evidence" value="ECO:0007669"/>
    <property type="project" value="UniProtKB-EC"/>
</dbReference>
<dbReference type="GO" id="GO:0046872">
    <property type="term" value="F:metal ion binding"/>
    <property type="evidence" value="ECO:0007669"/>
    <property type="project" value="UniProtKB-KW"/>
</dbReference>
<evidence type="ECO:0000259" key="19">
    <source>
        <dbReference type="Pfam" id="PF21436"/>
    </source>
</evidence>
<feature type="transmembrane region" description="Helical" evidence="17">
    <location>
        <begin position="511"/>
        <end position="530"/>
    </location>
</feature>
<feature type="transmembrane region" description="Helical" evidence="17">
    <location>
        <begin position="211"/>
        <end position="231"/>
    </location>
</feature>
<organism evidence="20 21">
    <name type="scientific">Lagenidium giganteum</name>
    <dbReference type="NCBI Taxonomy" id="4803"/>
    <lineage>
        <taxon>Eukaryota</taxon>
        <taxon>Sar</taxon>
        <taxon>Stramenopiles</taxon>
        <taxon>Oomycota</taxon>
        <taxon>Peronosporomycetes</taxon>
        <taxon>Pythiales</taxon>
        <taxon>Pythiaceae</taxon>
    </lineage>
</organism>
<feature type="transmembrane region" description="Helical" evidence="17">
    <location>
        <begin position="142"/>
        <end position="160"/>
    </location>
</feature>
<feature type="transmembrane region" description="Helical" evidence="17">
    <location>
        <begin position="77"/>
        <end position="104"/>
    </location>
</feature>
<feature type="domain" description="Oligosaccharyl transferase STT3 N-terminal" evidence="18">
    <location>
        <begin position="23"/>
        <end position="418"/>
    </location>
</feature>
<comment type="similarity">
    <text evidence="5">Belongs to the STT3 family.</text>
</comment>
<comment type="pathway">
    <text evidence="4">Protein modification; protein glycosylation.</text>
</comment>
<evidence type="ECO:0000256" key="7">
    <source>
        <dbReference type="ARBA" id="ARBA00022676"/>
    </source>
</evidence>
<dbReference type="EC" id="2.4.99.18" evidence="6"/>
<evidence type="ECO:0000256" key="17">
    <source>
        <dbReference type="SAM" id="Phobius"/>
    </source>
</evidence>
<keyword evidence="14" id="KW-0464">Manganese</keyword>
<feature type="transmembrane region" description="Helical" evidence="17">
    <location>
        <begin position="300"/>
        <end position="322"/>
    </location>
</feature>
<dbReference type="GO" id="GO:0012505">
    <property type="term" value="C:endomembrane system"/>
    <property type="evidence" value="ECO:0007669"/>
    <property type="project" value="UniProtKB-SubCell"/>
</dbReference>
<comment type="cofactor">
    <cofactor evidence="2">
        <name>Mg(2+)</name>
        <dbReference type="ChEBI" id="CHEBI:18420"/>
    </cofactor>
</comment>
<dbReference type="InterPro" id="IPR048307">
    <property type="entry name" value="STT3_N"/>
</dbReference>
<protein>
    <recommendedName>
        <fullName evidence="6">dolichyl-diphosphooligosaccharide--protein glycotransferase</fullName>
        <ecNumber evidence="6">2.4.99.18</ecNumber>
    </recommendedName>
</protein>
<evidence type="ECO:0000256" key="10">
    <source>
        <dbReference type="ARBA" id="ARBA00022723"/>
    </source>
</evidence>
<dbReference type="InterPro" id="IPR048999">
    <property type="entry name" value="STT3-PglB_core"/>
</dbReference>
<evidence type="ECO:0000256" key="15">
    <source>
        <dbReference type="ARBA" id="ARBA00048829"/>
    </source>
</evidence>
<feature type="compositionally biased region" description="Basic and acidic residues" evidence="16">
    <location>
        <begin position="439"/>
        <end position="455"/>
    </location>
</feature>
<evidence type="ECO:0000256" key="14">
    <source>
        <dbReference type="ARBA" id="ARBA00023211"/>
    </source>
</evidence>
<evidence type="ECO:0000256" key="6">
    <source>
        <dbReference type="ARBA" id="ARBA00012605"/>
    </source>
</evidence>
<dbReference type="AlphaFoldDB" id="A0AAV2YSJ6"/>
<feature type="region of interest" description="Disordered" evidence="16">
    <location>
        <begin position="439"/>
        <end position="484"/>
    </location>
</feature>